<name>G9L2G6_MUSPF</name>
<evidence type="ECO:0000313" key="2">
    <source>
        <dbReference type="EMBL" id="AES11345.1"/>
    </source>
</evidence>
<feature type="compositionally biased region" description="Low complexity" evidence="1">
    <location>
        <begin position="1"/>
        <end position="12"/>
    </location>
</feature>
<proteinExistence type="evidence at transcript level"/>
<sequence length="97" mass="9884">AAAALSASAAQAWGTGRGTVKGRRSGTECRSRWALAGRATGLSALWHCGDSPYSDLGLRFSGRSRSPEAPRKLGKEGKDGGGGSMSVCSGKSELARS</sequence>
<dbReference type="EMBL" id="JP022747">
    <property type="protein sequence ID" value="AES11345.1"/>
    <property type="molecule type" value="mRNA"/>
</dbReference>
<feature type="non-terminal residue" evidence="2">
    <location>
        <position position="1"/>
    </location>
</feature>
<feature type="region of interest" description="Disordered" evidence="1">
    <location>
        <begin position="1"/>
        <end position="27"/>
    </location>
</feature>
<protein>
    <submittedName>
        <fullName evidence="2">Uncharacterized protein</fullName>
    </submittedName>
</protein>
<feature type="non-terminal residue" evidence="2">
    <location>
        <position position="97"/>
    </location>
</feature>
<organism evidence="2">
    <name type="scientific">Mustela putorius furo</name>
    <name type="common">European domestic ferret</name>
    <name type="synonym">Mustela furo</name>
    <dbReference type="NCBI Taxonomy" id="9669"/>
    <lineage>
        <taxon>Eukaryota</taxon>
        <taxon>Metazoa</taxon>
        <taxon>Chordata</taxon>
        <taxon>Craniata</taxon>
        <taxon>Vertebrata</taxon>
        <taxon>Euteleostomi</taxon>
        <taxon>Mammalia</taxon>
        <taxon>Eutheria</taxon>
        <taxon>Laurasiatheria</taxon>
        <taxon>Carnivora</taxon>
        <taxon>Caniformia</taxon>
        <taxon>Musteloidea</taxon>
        <taxon>Mustelidae</taxon>
        <taxon>Mustelinae</taxon>
        <taxon>Mustela</taxon>
    </lineage>
</organism>
<feature type="region of interest" description="Disordered" evidence="1">
    <location>
        <begin position="59"/>
        <end position="97"/>
    </location>
</feature>
<accession>G9L2G6</accession>
<reference evidence="2" key="1">
    <citation type="journal article" date="2013" name="J. Virol.">
        <title>Sequencing, annotation, and characterization of the influenza ferret infectome.</title>
        <authorList>
            <person name="Leon A.J."/>
            <person name="Banner D."/>
            <person name="Xu L."/>
            <person name="Ran L."/>
            <person name="Peng Z."/>
            <person name="Yi K."/>
            <person name="Chen C."/>
            <person name="Xu F."/>
            <person name="Huang J."/>
            <person name="Zhao Z."/>
            <person name="Lin Z."/>
            <person name="Huang S.H."/>
            <person name="Fang Y."/>
            <person name="Kelvin A.A."/>
            <person name="Ross T.M."/>
            <person name="Farooqui A."/>
            <person name="Kelvin D.J."/>
        </authorList>
    </citation>
    <scope>NUCLEOTIDE SEQUENCE</scope>
    <source>
        <tissue evidence="2">Lungs</tissue>
    </source>
</reference>
<feature type="compositionally biased region" description="Basic and acidic residues" evidence="1">
    <location>
        <begin position="65"/>
        <end position="79"/>
    </location>
</feature>
<dbReference type="AlphaFoldDB" id="G9L2G6"/>
<evidence type="ECO:0000256" key="1">
    <source>
        <dbReference type="SAM" id="MobiDB-lite"/>
    </source>
</evidence>